<dbReference type="PANTHER" id="PTHR43869:SF1">
    <property type="entry name" value="GLYCINE BETAINE_PROLINE BETAINE TRANSPORT SYSTEM ATP-BINDING PROTEIN PROV"/>
    <property type="match status" value="1"/>
</dbReference>
<reference evidence="10" key="1">
    <citation type="journal article" date="2019" name="Int. J. Syst. Evol. Microbiol.">
        <title>The Global Catalogue of Microorganisms (GCM) 10K type strain sequencing project: providing services to taxonomists for standard genome sequencing and annotation.</title>
        <authorList>
            <consortium name="The Broad Institute Genomics Platform"/>
            <consortium name="The Broad Institute Genome Sequencing Center for Infectious Disease"/>
            <person name="Wu L."/>
            <person name="Ma J."/>
        </authorList>
    </citation>
    <scope>NUCLEOTIDE SEQUENCE [LARGE SCALE GENOMIC DNA]</scope>
    <source>
        <strain evidence="10">CCM 8897</strain>
    </source>
</reference>
<dbReference type="InterPro" id="IPR027417">
    <property type="entry name" value="P-loop_NTPase"/>
</dbReference>
<keyword evidence="7" id="KW-0472">Membrane</keyword>
<dbReference type="InterPro" id="IPR005892">
    <property type="entry name" value="Gly-betaine_transp_ATP-bd"/>
</dbReference>
<comment type="caution">
    <text evidence="9">The sequence shown here is derived from an EMBL/GenBank/DDBJ whole genome shotgun (WGS) entry which is preliminary data.</text>
</comment>
<dbReference type="Gene3D" id="3.40.50.300">
    <property type="entry name" value="P-loop containing nucleotide triphosphate hydrolases"/>
    <property type="match status" value="1"/>
</dbReference>
<comment type="subunit">
    <text evidence="7">The complex is probably composed of two ATP-binding proteins, two transmembrane proteins and a solute-binding protein.</text>
</comment>
<dbReference type="SUPFAM" id="SSF52540">
    <property type="entry name" value="P-loop containing nucleoside triphosphate hydrolases"/>
    <property type="match status" value="1"/>
</dbReference>
<dbReference type="EMBL" id="JBHSSM010000009">
    <property type="protein sequence ID" value="MFC6314567.1"/>
    <property type="molecule type" value="Genomic_DNA"/>
</dbReference>
<gene>
    <name evidence="9" type="ORF">ACFQHW_03175</name>
</gene>
<keyword evidence="7" id="KW-0997">Cell inner membrane</keyword>
<evidence type="ECO:0000313" key="9">
    <source>
        <dbReference type="EMBL" id="MFC6314567.1"/>
    </source>
</evidence>
<keyword evidence="10" id="KW-1185">Reference proteome</keyword>
<dbReference type="GO" id="GO:0005524">
    <property type="term" value="F:ATP binding"/>
    <property type="evidence" value="ECO:0007669"/>
    <property type="project" value="UniProtKB-KW"/>
</dbReference>
<evidence type="ECO:0000256" key="5">
    <source>
        <dbReference type="ARBA" id="ARBA00022970"/>
    </source>
</evidence>
<evidence type="ECO:0000256" key="2">
    <source>
        <dbReference type="ARBA" id="ARBA00022448"/>
    </source>
</evidence>
<comment type="catalytic activity">
    <reaction evidence="7">
        <text>a quaternary ammonium(out) + ATP + H2O = a quaternary ammonium(in) + ADP + phosphate + H(+)</text>
        <dbReference type="Rhea" id="RHEA:11036"/>
        <dbReference type="ChEBI" id="CHEBI:15377"/>
        <dbReference type="ChEBI" id="CHEBI:15378"/>
        <dbReference type="ChEBI" id="CHEBI:30616"/>
        <dbReference type="ChEBI" id="CHEBI:35267"/>
        <dbReference type="ChEBI" id="CHEBI:43474"/>
        <dbReference type="ChEBI" id="CHEBI:456216"/>
    </reaction>
</comment>
<dbReference type="PROSITE" id="PS50893">
    <property type="entry name" value="ABC_TRANSPORTER_2"/>
    <property type="match status" value="1"/>
</dbReference>
<protein>
    <recommendedName>
        <fullName evidence="7">Quaternary amine transport ATP-binding protein</fullName>
        <ecNumber evidence="7">7.6.2.9</ecNumber>
    </recommendedName>
</protein>
<keyword evidence="4 7" id="KW-0067">ATP-binding</keyword>
<dbReference type="Proteomes" id="UP001596310">
    <property type="component" value="Unassembled WGS sequence"/>
</dbReference>
<dbReference type="RefSeq" id="WP_125601383.1">
    <property type="nucleotide sequence ID" value="NZ_JBHSSM010000009.1"/>
</dbReference>
<keyword evidence="7" id="KW-1003">Cell membrane</keyword>
<comment type="subcellular location">
    <subcellularLocation>
        <location evidence="7">Cell inner membrane</location>
        <topology evidence="7">Peripheral membrane protein</topology>
    </subcellularLocation>
</comment>
<evidence type="ECO:0000313" key="10">
    <source>
        <dbReference type="Proteomes" id="UP001596310"/>
    </source>
</evidence>
<dbReference type="InterPro" id="IPR017871">
    <property type="entry name" value="ABC_transporter-like_CS"/>
</dbReference>
<feature type="domain" description="ABC transporter" evidence="8">
    <location>
        <begin position="8"/>
        <end position="244"/>
    </location>
</feature>
<name>A0ABW1UKU5_9LACO</name>
<evidence type="ECO:0000256" key="7">
    <source>
        <dbReference type="RuleBase" id="RU369116"/>
    </source>
</evidence>
<dbReference type="NCBIfam" id="TIGR01186">
    <property type="entry name" value="proV"/>
    <property type="match status" value="1"/>
</dbReference>
<dbReference type="InterPro" id="IPR003593">
    <property type="entry name" value="AAA+_ATPase"/>
</dbReference>
<dbReference type="Pfam" id="PF00005">
    <property type="entry name" value="ABC_tran"/>
    <property type="match status" value="1"/>
</dbReference>
<keyword evidence="2 7" id="KW-0813">Transport</keyword>
<dbReference type="SMART" id="SM00382">
    <property type="entry name" value="AAA"/>
    <property type="match status" value="1"/>
</dbReference>
<dbReference type="InterPro" id="IPR003439">
    <property type="entry name" value="ABC_transporter-like_ATP-bd"/>
</dbReference>
<dbReference type="CDD" id="cd03294">
    <property type="entry name" value="ABC_Pro_Gly_Betaine"/>
    <property type="match status" value="1"/>
</dbReference>
<dbReference type="Pfam" id="PF00571">
    <property type="entry name" value="CBS"/>
    <property type="match status" value="1"/>
</dbReference>
<keyword evidence="6" id="KW-0129">CBS domain</keyword>
<dbReference type="InterPro" id="IPR051921">
    <property type="entry name" value="ABC_osmolyte_uptake_ATP-bind"/>
</dbReference>
<dbReference type="SUPFAM" id="SSF54631">
    <property type="entry name" value="CBS-domain pair"/>
    <property type="match status" value="1"/>
</dbReference>
<dbReference type="InterPro" id="IPR046342">
    <property type="entry name" value="CBS_dom_sf"/>
</dbReference>
<keyword evidence="5" id="KW-0029">Amino-acid transport</keyword>
<evidence type="ECO:0000256" key="1">
    <source>
        <dbReference type="ARBA" id="ARBA00005417"/>
    </source>
</evidence>
<proteinExistence type="inferred from homology"/>
<accession>A0ABW1UKU5</accession>
<dbReference type="Gene3D" id="3.10.580.10">
    <property type="entry name" value="CBS-domain"/>
    <property type="match status" value="1"/>
</dbReference>
<evidence type="ECO:0000256" key="4">
    <source>
        <dbReference type="ARBA" id="ARBA00022840"/>
    </source>
</evidence>
<comment type="similarity">
    <text evidence="1 7">Belongs to the ABC transporter superfamily.</text>
</comment>
<evidence type="ECO:0000256" key="6">
    <source>
        <dbReference type="ARBA" id="ARBA00023122"/>
    </source>
</evidence>
<keyword evidence="3 7" id="KW-0547">Nucleotide-binding</keyword>
<dbReference type="PANTHER" id="PTHR43869">
    <property type="entry name" value="GLYCINE BETAINE/PROLINE BETAINE TRANSPORT SYSTEM ATP-BINDING PROTEIN PROV"/>
    <property type="match status" value="1"/>
</dbReference>
<dbReference type="EC" id="7.6.2.9" evidence="7"/>
<evidence type="ECO:0000256" key="3">
    <source>
        <dbReference type="ARBA" id="ARBA00022741"/>
    </source>
</evidence>
<dbReference type="InterPro" id="IPR000644">
    <property type="entry name" value="CBS_dom"/>
</dbReference>
<organism evidence="9 10">
    <name type="scientific">Lapidilactobacillus achengensis</name>
    <dbReference type="NCBI Taxonomy" id="2486000"/>
    <lineage>
        <taxon>Bacteria</taxon>
        <taxon>Bacillati</taxon>
        <taxon>Bacillota</taxon>
        <taxon>Bacilli</taxon>
        <taxon>Lactobacillales</taxon>
        <taxon>Lactobacillaceae</taxon>
        <taxon>Lapidilactobacillus</taxon>
    </lineage>
</organism>
<evidence type="ECO:0000259" key="8">
    <source>
        <dbReference type="PROSITE" id="PS50893"/>
    </source>
</evidence>
<sequence length="407" mass="44445">MKMMAAGRSKTEILKKTGSTVGVYQADFSVEAGEIFVIMGLSGSGKSTLIRLLNRLIEPTSGHIYLEGVDINAMDKQQLRAVRRHKMDMVFQNFGLLPNRTVQQNVEFGLEIRGVAAAERAQAAQKALAEMSLTPFADQYPEQLSGGMQQRVGLARALANDPDILLMDEAFSALDPLIRREMQDELIDLQANLQKTIIFITHDLNEALRIGDRIAVMRDGQIQQIGTGEEILTHPANDYVRTFTQDVDYTKVLTARNIMIPAVTINLAIDGPKMALRRMRHEETSMLIAIDKQRRLQGVITADGALSALKSGQPLIDYLRQDIPKIGPDTIANEIFNVIYAADTPVAVVDEQNKLLGVVIRGSVLEALADTESIAEATADPVAITSGSVTVKTGAHDNTTATPEKGV</sequence>
<dbReference type="PROSITE" id="PS00211">
    <property type="entry name" value="ABC_TRANSPORTER_1"/>
    <property type="match status" value="1"/>
</dbReference>